<dbReference type="OrthoDB" id="1114455at2"/>
<comment type="caution">
    <text evidence="2">The sequence shown here is derived from an EMBL/GenBank/DDBJ whole genome shotgun (WGS) entry which is preliminary data.</text>
</comment>
<evidence type="ECO:0000256" key="1">
    <source>
        <dbReference type="SAM" id="SignalP"/>
    </source>
</evidence>
<evidence type="ECO:0000313" key="2">
    <source>
        <dbReference type="EMBL" id="TDQ30741.1"/>
    </source>
</evidence>
<dbReference type="NCBIfam" id="TIGR03519">
    <property type="entry name" value="T9SS_PorP_fam"/>
    <property type="match status" value="1"/>
</dbReference>
<proteinExistence type="predicted"/>
<dbReference type="EMBL" id="SNYI01000002">
    <property type="protein sequence ID" value="TDQ30741.1"/>
    <property type="molecule type" value="Genomic_DNA"/>
</dbReference>
<dbReference type="RefSeq" id="WP_133643625.1">
    <property type="nucleotide sequence ID" value="NZ_SNYI01000002.1"/>
</dbReference>
<accession>A0A4R6TN51</accession>
<dbReference type="AlphaFoldDB" id="A0A4R6TN51"/>
<name>A0A4R6TN51_9FLAO</name>
<feature type="signal peptide" evidence="1">
    <location>
        <begin position="1"/>
        <end position="21"/>
    </location>
</feature>
<reference evidence="2 3" key="1">
    <citation type="submission" date="2019-03" db="EMBL/GenBank/DDBJ databases">
        <title>Genomic Encyclopedia of Archaeal and Bacterial Type Strains, Phase II (KMG-II): from individual species to whole genera.</title>
        <authorList>
            <person name="Goeker M."/>
        </authorList>
    </citation>
    <scope>NUCLEOTIDE SEQUENCE [LARGE SCALE GENOMIC DNA]</scope>
    <source>
        <strain evidence="2 3">DSM 18435</strain>
    </source>
</reference>
<gene>
    <name evidence="2" type="ORF">CLV82_1430</name>
</gene>
<dbReference type="Pfam" id="PF11751">
    <property type="entry name" value="PorP_SprF"/>
    <property type="match status" value="1"/>
</dbReference>
<feature type="chain" id="PRO_5020552361" evidence="1">
    <location>
        <begin position="22"/>
        <end position="301"/>
    </location>
</feature>
<organism evidence="2 3">
    <name type="scientific">Zeaxanthinibacter enoshimensis</name>
    <dbReference type="NCBI Taxonomy" id="392009"/>
    <lineage>
        <taxon>Bacteria</taxon>
        <taxon>Pseudomonadati</taxon>
        <taxon>Bacteroidota</taxon>
        <taxon>Flavobacteriia</taxon>
        <taxon>Flavobacteriales</taxon>
        <taxon>Flavobacteriaceae</taxon>
        <taxon>Zeaxanthinibacter</taxon>
    </lineage>
</organism>
<sequence>MESLKKYIVLMILVVCSGVNAQQLPQFTQYMFNTISVNPAYAGSRGTLNLTALHRNQWTGIEGNPRTNTFSLHAPLRNDRIGLGLSYINDRLGFEKTNYIYGDFSYTIPVTQAAKLSFGLKAGFTNYYLESPDGSDPFFNANFTQWSPNIGAGTFLSTDRWYVGISSPRILNTDLNEGEFQAVERNSYYAIGGYVVDLSANLKFKPTMLSKFTNGAPSSYDLSAYFLYSEKIWFGATYRLNNSSGFGALIDYQISKDFRIGYAYDTPTGDLKPYSSGTHEVILIYETGFKKLGPAKSPRYF</sequence>
<dbReference type="InterPro" id="IPR019861">
    <property type="entry name" value="PorP/SprF_Bacteroidetes"/>
</dbReference>
<protein>
    <submittedName>
        <fullName evidence="2">Type IX secretion system PorP/SprF family membrane protein</fullName>
    </submittedName>
</protein>
<keyword evidence="3" id="KW-1185">Reference proteome</keyword>
<keyword evidence="1" id="KW-0732">Signal</keyword>
<dbReference type="Proteomes" id="UP000295468">
    <property type="component" value="Unassembled WGS sequence"/>
</dbReference>
<evidence type="ECO:0000313" key="3">
    <source>
        <dbReference type="Proteomes" id="UP000295468"/>
    </source>
</evidence>